<dbReference type="CDD" id="cd06170">
    <property type="entry name" value="LuxR_C_like"/>
    <property type="match status" value="1"/>
</dbReference>
<feature type="domain" description="Response regulatory" evidence="7">
    <location>
        <begin position="2"/>
        <end position="120"/>
    </location>
</feature>
<dbReference type="GO" id="GO:0000160">
    <property type="term" value="P:phosphorelay signal transduction system"/>
    <property type="evidence" value="ECO:0007669"/>
    <property type="project" value="InterPro"/>
</dbReference>
<comment type="caution">
    <text evidence="8">The sequence shown here is derived from an EMBL/GenBank/DDBJ whole genome shotgun (WGS) entry which is preliminary data.</text>
</comment>
<keyword evidence="4" id="KW-0804">Transcription</keyword>
<dbReference type="Gene3D" id="1.10.10.10">
    <property type="entry name" value="Winged helix-like DNA-binding domain superfamily/Winged helix DNA-binding domain"/>
    <property type="match status" value="1"/>
</dbReference>
<evidence type="ECO:0000256" key="2">
    <source>
        <dbReference type="ARBA" id="ARBA00023015"/>
    </source>
</evidence>
<dbReference type="GO" id="GO:0006355">
    <property type="term" value="P:regulation of DNA-templated transcription"/>
    <property type="evidence" value="ECO:0007669"/>
    <property type="project" value="InterPro"/>
</dbReference>
<protein>
    <submittedName>
        <fullName evidence="8">LuxR family transcriptional regulator</fullName>
    </submittedName>
</protein>
<dbReference type="EMBL" id="AVPK01000004">
    <property type="protein sequence ID" value="KGN37750.1"/>
    <property type="molecule type" value="Genomic_DNA"/>
</dbReference>
<proteinExistence type="predicted"/>
<evidence type="ECO:0000256" key="1">
    <source>
        <dbReference type="ARBA" id="ARBA00022553"/>
    </source>
</evidence>
<dbReference type="OrthoDB" id="9808843at2"/>
<dbReference type="SMART" id="SM00448">
    <property type="entry name" value="REC"/>
    <property type="match status" value="1"/>
</dbReference>
<dbReference type="InterPro" id="IPR001789">
    <property type="entry name" value="Sig_transdc_resp-reg_receiver"/>
</dbReference>
<dbReference type="RefSeq" id="WP_035904154.1">
    <property type="nucleotide sequence ID" value="NZ_AVPK01000004.1"/>
</dbReference>
<evidence type="ECO:0000259" key="6">
    <source>
        <dbReference type="PROSITE" id="PS50043"/>
    </source>
</evidence>
<dbReference type="InterPro" id="IPR011006">
    <property type="entry name" value="CheY-like_superfamily"/>
</dbReference>
<dbReference type="InterPro" id="IPR036388">
    <property type="entry name" value="WH-like_DNA-bd_sf"/>
</dbReference>
<accession>A0A0A0JK02</accession>
<dbReference type="SMART" id="SM00421">
    <property type="entry name" value="HTH_LUXR"/>
    <property type="match status" value="1"/>
</dbReference>
<evidence type="ECO:0000256" key="5">
    <source>
        <dbReference type="PROSITE-ProRule" id="PRU00169"/>
    </source>
</evidence>
<feature type="modified residue" description="4-aspartylphosphate" evidence="5">
    <location>
        <position position="52"/>
    </location>
</feature>
<dbReference type="PROSITE" id="PS00622">
    <property type="entry name" value="HTH_LUXR_1"/>
    <property type="match status" value="1"/>
</dbReference>
<dbReference type="eggNOG" id="COG2197">
    <property type="taxonomic scope" value="Bacteria"/>
</dbReference>
<evidence type="ECO:0000313" key="9">
    <source>
        <dbReference type="Proteomes" id="UP000030011"/>
    </source>
</evidence>
<dbReference type="InterPro" id="IPR058245">
    <property type="entry name" value="NreC/VraR/RcsB-like_REC"/>
</dbReference>
<keyword evidence="3" id="KW-0238">DNA-binding</keyword>
<evidence type="ECO:0000313" key="8">
    <source>
        <dbReference type="EMBL" id="KGN37750.1"/>
    </source>
</evidence>
<reference evidence="8 9" key="1">
    <citation type="submission" date="2013-08" db="EMBL/GenBank/DDBJ databases">
        <title>The genome sequence of Knoellia subterranea.</title>
        <authorList>
            <person name="Zhu W."/>
            <person name="Wang G."/>
        </authorList>
    </citation>
    <scope>NUCLEOTIDE SEQUENCE [LARGE SCALE GENOMIC DNA]</scope>
    <source>
        <strain evidence="8 9">KCTC 19937</strain>
    </source>
</reference>
<dbReference type="STRING" id="1385521.N803_11880"/>
<evidence type="ECO:0000256" key="3">
    <source>
        <dbReference type="ARBA" id="ARBA00023125"/>
    </source>
</evidence>
<dbReference type="Pfam" id="PF00196">
    <property type="entry name" value="GerE"/>
    <property type="match status" value="1"/>
</dbReference>
<dbReference type="GO" id="GO:0003677">
    <property type="term" value="F:DNA binding"/>
    <property type="evidence" value="ECO:0007669"/>
    <property type="project" value="UniProtKB-KW"/>
</dbReference>
<dbReference type="CDD" id="cd17535">
    <property type="entry name" value="REC_NarL-like"/>
    <property type="match status" value="1"/>
</dbReference>
<organism evidence="8 9">
    <name type="scientific">Knoellia subterranea KCTC 19937</name>
    <dbReference type="NCBI Taxonomy" id="1385521"/>
    <lineage>
        <taxon>Bacteria</taxon>
        <taxon>Bacillati</taxon>
        <taxon>Actinomycetota</taxon>
        <taxon>Actinomycetes</taxon>
        <taxon>Micrococcales</taxon>
        <taxon>Intrasporangiaceae</taxon>
        <taxon>Knoellia</taxon>
    </lineage>
</organism>
<dbReference type="PROSITE" id="PS50110">
    <property type="entry name" value="RESPONSE_REGULATORY"/>
    <property type="match status" value="1"/>
</dbReference>
<dbReference type="AlphaFoldDB" id="A0A0A0JK02"/>
<evidence type="ECO:0000256" key="4">
    <source>
        <dbReference type="ARBA" id="ARBA00023163"/>
    </source>
</evidence>
<name>A0A0A0JK02_9MICO</name>
<keyword evidence="2" id="KW-0805">Transcription regulation</keyword>
<keyword evidence="9" id="KW-1185">Reference proteome</keyword>
<dbReference type="Gene3D" id="3.40.50.2300">
    <property type="match status" value="1"/>
</dbReference>
<dbReference type="InterPro" id="IPR039420">
    <property type="entry name" value="WalR-like"/>
</dbReference>
<dbReference type="InterPro" id="IPR000792">
    <property type="entry name" value="Tscrpt_reg_LuxR_C"/>
</dbReference>
<dbReference type="PANTHER" id="PTHR43214">
    <property type="entry name" value="TWO-COMPONENT RESPONSE REGULATOR"/>
    <property type="match status" value="1"/>
</dbReference>
<keyword evidence="1 5" id="KW-0597">Phosphoprotein</keyword>
<dbReference type="PANTHER" id="PTHR43214:SF24">
    <property type="entry name" value="TRANSCRIPTIONAL REGULATORY PROTEIN NARL-RELATED"/>
    <property type="match status" value="1"/>
</dbReference>
<dbReference type="Proteomes" id="UP000030011">
    <property type="component" value="Unassembled WGS sequence"/>
</dbReference>
<evidence type="ECO:0000259" key="7">
    <source>
        <dbReference type="PROSITE" id="PS50110"/>
    </source>
</evidence>
<sequence length="219" mass="23303">MRIVIAEDSALFREGLASLLTDLGHDVVETVGDAVGAVRAALDHRPDVAILDIRMPPDHRDDGARAAVEIRSRAPEVGVLLLSQHVEARHSVELVSSGHFGYLLKDRVLDVDEFVAALDRVSSGGSALDPEVVSRLIAGGRSALSALSPRERDVLALMAEGLTNAAIAERLVLTGRTVESHVASIFVRLGLTEVGAGEHRRVRAVLTFLESHHLAPGAS</sequence>
<dbReference type="PROSITE" id="PS50043">
    <property type="entry name" value="HTH_LUXR_2"/>
    <property type="match status" value="1"/>
</dbReference>
<dbReference type="SUPFAM" id="SSF52172">
    <property type="entry name" value="CheY-like"/>
    <property type="match status" value="1"/>
</dbReference>
<feature type="domain" description="HTH luxR-type" evidence="6">
    <location>
        <begin position="140"/>
        <end position="212"/>
    </location>
</feature>
<gene>
    <name evidence="8" type="ORF">N803_11880</name>
</gene>
<dbReference type="PRINTS" id="PR00038">
    <property type="entry name" value="HTHLUXR"/>
</dbReference>
<dbReference type="Pfam" id="PF00072">
    <property type="entry name" value="Response_reg"/>
    <property type="match status" value="1"/>
</dbReference>